<evidence type="ECO:0000256" key="1">
    <source>
        <dbReference type="SAM" id="MobiDB-lite"/>
    </source>
</evidence>
<dbReference type="AlphaFoldDB" id="A0A2P6V2G5"/>
<dbReference type="EMBL" id="LHPF02000039">
    <property type="protein sequence ID" value="PSC68298.1"/>
    <property type="molecule type" value="Genomic_DNA"/>
</dbReference>
<organism evidence="3 4">
    <name type="scientific">Micractinium conductrix</name>
    <dbReference type="NCBI Taxonomy" id="554055"/>
    <lineage>
        <taxon>Eukaryota</taxon>
        <taxon>Viridiplantae</taxon>
        <taxon>Chlorophyta</taxon>
        <taxon>core chlorophytes</taxon>
        <taxon>Trebouxiophyceae</taxon>
        <taxon>Chlorellales</taxon>
        <taxon>Chlorellaceae</taxon>
        <taxon>Chlorella clade</taxon>
        <taxon>Micractinium</taxon>
    </lineage>
</organism>
<evidence type="ECO:0000313" key="4">
    <source>
        <dbReference type="Proteomes" id="UP000239649"/>
    </source>
</evidence>
<protein>
    <recommendedName>
        <fullName evidence="2">Ysc84 actin-binding domain-containing protein</fullName>
    </recommendedName>
</protein>
<reference evidence="3 4" key="1">
    <citation type="journal article" date="2018" name="Plant J.">
        <title>Genome sequences of Chlorella sorokiniana UTEX 1602 and Micractinium conductrix SAG 241.80: implications to maltose excretion by a green alga.</title>
        <authorList>
            <person name="Arriola M.B."/>
            <person name="Velmurugan N."/>
            <person name="Zhang Y."/>
            <person name="Plunkett M.H."/>
            <person name="Hondzo H."/>
            <person name="Barney B.M."/>
        </authorList>
    </citation>
    <scope>NUCLEOTIDE SEQUENCE [LARGE SCALE GENOMIC DNA]</scope>
    <source>
        <strain evidence="3 4">SAG 241.80</strain>
    </source>
</reference>
<dbReference type="OrthoDB" id="443981at2759"/>
<comment type="caution">
    <text evidence="3">The sequence shown here is derived from an EMBL/GenBank/DDBJ whole genome shotgun (WGS) entry which is preliminary data.</text>
</comment>
<proteinExistence type="predicted"/>
<sequence>MTAQVPAPQLPQPPSALVASKLAAIAADTVRLIHDLTDVRAVQCEAPSPTAAADEVHIKAGVMPKSAVTVAQALAFIFRRKRGALLGLSRERAFVVARKDDGEGGTAWSGPVFCKGGTLSLGLTAGWLDLRACWAIEGHEGMHQILQKHSLSGLNASFLLNMNSTYLRPLRPTGGSVVDRGRRGGMVAKFFMVEAMLVDLSIRGGSFKVDEKFNATVYGADVSMDDVLCRRVPPPPQFDAVLDLLDECSRQGRMAMHRGGGGSSGVRLTPVSQGGAGSGGSTPQLSARSLTGRGASSRRGTLRAVLVVSGAPRMAAQVPAGQLPPRPARVASKLSELSAETMRLIRDLTAVRNVERAPSPTGAADEICVKTGVMPRSAVTVAQALAFIFRRKRGALLGLSRERAFVVARLDDGEGGTAWSGPVFCKGGTLSLGLTAGWLDMRVCWAIEGEGPCRSCCGPTNWQ</sequence>
<evidence type="ECO:0000259" key="2">
    <source>
        <dbReference type="Pfam" id="PF04366"/>
    </source>
</evidence>
<name>A0A2P6V2G5_9CHLO</name>
<feature type="region of interest" description="Disordered" evidence="1">
    <location>
        <begin position="254"/>
        <end position="297"/>
    </location>
</feature>
<keyword evidence="4" id="KW-1185">Reference proteome</keyword>
<dbReference type="InterPro" id="IPR007461">
    <property type="entry name" value="Ysc84_actin-binding"/>
</dbReference>
<accession>A0A2P6V2G5</accession>
<feature type="domain" description="Ysc84 actin-binding" evidence="2">
    <location>
        <begin position="186"/>
        <end position="247"/>
    </location>
</feature>
<dbReference type="Proteomes" id="UP000239649">
    <property type="component" value="Unassembled WGS sequence"/>
</dbReference>
<gene>
    <name evidence="3" type="ORF">C2E20_8142</name>
</gene>
<evidence type="ECO:0000313" key="3">
    <source>
        <dbReference type="EMBL" id="PSC68298.1"/>
    </source>
</evidence>
<dbReference type="Pfam" id="PF04366">
    <property type="entry name" value="Ysc84"/>
    <property type="match status" value="1"/>
</dbReference>